<dbReference type="Pfam" id="PF01266">
    <property type="entry name" value="DAO"/>
    <property type="match status" value="1"/>
</dbReference>
<evidence type="ECO:0000313" key="3">
    <source>
        <dbReference type="Proteomes" id="UP001597114"/>
    </source>
</evidence>
<organism evidence="2 3">
    <name type="scientific">Pseudonocardia yunnanensis</name>
    <dbReference type="NCBI Taxonomy" id="58107"/>
    <lineage>
        <taxon>Bacteria</taxon>
        <taxon>Bacillati</taxon>
        <taxon>Actinomycetota</taxon>
        <taxon>Actinomycetes</taxon>
        <taxon>Pseudonocardiales</taxon>
        <taxon>Pseudonocardiaceae</taxon>
        <taxon>Pseudonocardia</taxon>
    </lineage>
</organism>
<dbReference type="PANTHER" id="PTHR42685:SF22">
    <property type="entry name" value="CONDITIONED MEDIUM FACTOR RECEPTOR 1"/>
    <property type="match status" value="1"/>
</dbReference>
<dbReference type="EMBL" id="JBHUCO010000023">
    <property type="protein sequence ID" value="MFD1519960.1"/>
    <property type="molecule type" value="Genomic_DNA"/>
</dbReference>
<evidence type="ECO:0000259" key="1">
    <source>
        <dbReference type="Pfam" id="PF01266"/>
    </source>
</evidence>
<feature type="domain" description="FAD dependent oxidoreductase" evidence="1">
    <location>
        <begin position="7"/>
        <end position="40"/>
    </location>
</feature>
<dbReference type="InterPro" id="IPR006076">
    <property type="entry name" value="FAD-dep_OxRdtase"/>
</dbReference>
<accession>A0ABW4F041</accession>
<evidence type="ECO:0000313" key="2">
    <source>
        <dbReference type="EMBL" id="MFD1519960.1"/>
    </source>
</evidence>
<gene>
    <name evidence="2" type="ORF">ACFSJD_20865</name>
</gene>
<proteinExistence type="predicted"/>
<dbReference type="Proteomes" id="UP001597114">
    <property type="component" value="Unassembled WGS sequence"/>
</dbReference>
<dbReference type="RefSeq" id="WP_379659146.1">
    <property type="nucleotide sequence ID" value="NZ_JBHUCO010000023.1"/>
</dbReference>
<reference evidence="3" key="1">
    <citation type="journal article" date="2019" name="Int. J. Syst. Evol. Microbiol.">
        <title>The Global Catalogue of Microorganisms (GCM) 10K type strain sequencing project: providing services to taxonomists for standard genome sequencing and annotation.</title>
        <authorList>
            <consortium name="The Broad Institute Genomics Platform"/>
            <consortium name="The Broad Institute Genome Sequencing Center for Infectious Disease"/>
            <person name="Wu L."/>
            <person name="Ma J."/>
        </authorList>
    </citation>
    <scope>NUCLEOTIDE SEQUENCE [LARGE SCALE GENOMIC DNA]</scope>
    <source>
        <strain evidence="3">CCM 7043</strain>
    </source>
</reference>
<dbReference type="InterPro" id="IPR036188">
    <property type="entry name" value="FAD/NAD-bd_sf"/>
</dbReference>
<dbReference type="Gene3D" id="3.30.9.100">
    <property type="match status" value="1"/>
</dbReference>
<sequence>MPNSRSVLVIGGGVAGLSTALLLAQDGHRVTVLERDAAPAPEPDRAWDGWDRRGCAQFRLPHYFLPRFRQQLEAELPEPAAALLAAGAVHYDVIGELPEALTGGRRADDDRYTALAVRRPVLEAVLARAAAAQPGVEVRRGVVVRGLLTGTPDVPGIPHVVGVLTGDGGEVRADLVIDAAGRRSALPALLSALGGPVPVEEREDSGFIYYARFFRTDRAGFPALRGMVHQFYNSVSVLTLPSDDRTWSVTLVAASRDRELRVLHEPDRWTAVARCFPSSVAWLDGEPVTGVVAMAGIENRIRHYVVDGRPVVTSVLPVGDAWACTNPSLGRGVSMTLAHAVLLRDALRAGDGERPGQRSVRWAEMTGTVLEPWYRSTVAGDGLRLAEIENDRAGVDYTPGDTRFAPTKALQTAAHRDPDVLRGLLDISSMQVLPPEVLSRPGMAARVRAAAGTNVPQYPVPGPDRAALRAAAGLDGRTSQHVR</sequence>
<name>A0ABW4F041_9PSEU</name>
<dbReference type="Gene3D" id="3.50.50.60">
    <property type="entry name" value="FAD/NAD(P)-binding domain"/>
    <property type="match status" value="2"/>
</dbReference>
<comment type="caution">
    <text evidence="2">The sequence shown here is derived from an EMBL/GenBank/DDBJ whole genome shotgun (WGS) entry which is preliminary data.</text>
</comment>
<dbReference type="PRINTS" id="PR00420">
    <property type="entry name" value="RNGMNOXGNASE"/>
</dbReference>
<protein>
    <submittedName>
        <fullName evidence="2">FAD-dependent oxidoreductase</fullName>
    </submittedName>
</protein>
<dbReference type="PANTHER" id="PTHR42685">
    <property type="entry name" value="GERANYLGERANYL DIPHOSPHATE REDUCTASE"/>
    <property type="match status" value="1"/>
</dbReference>
<dbReference type="SUPFAM" id="SSF51905">
    <property type="entry name" value="FAD/NAD(P)-binding domain"/>
    <property type="match status" value="1"/>
</dbReference>
<dbReference type="InterPro" id="IPR050407">
    <property type="entry name" value="Geranylgeranyl_reductase"/>
</dbReference>
<keyword evidence="3" id="KW-1185">Reference proteome</keyword>